<accession>A0AAN7F902</accession>
<sequence>MLNLRRRVLNASGFCQICDKDLESISHALFHCNHAKQTWSCWSDCPVNLYSPTQDFIGIMSQIMEKGSSTNLDLFFMVAWTIWGNRNNAIHNDAGCPPTQVWEIAKSSLIDFTTSNLPDHPSHPMVRAHLVSSPSRFSQN</sequence>
<keyword evidence="3" id="KW-1185">Reference proteome</keyword>
<gene>
    <name evidence="2" type="ORF">RGQ29_019001</name>
</gene>
<reference evidence="2 3" key="1">
    <citation type="journal article" date="2023" name="G3 (Bethesda)">
        <title>A haplotype-resolved chromosome-scale genome for Quercus rubra L. provides insights into the genetics of adaptive traits for red oak species.</title>
        <authorList>
            <person name="Kapoor B."/>
            <person name="Jenkins J."/>
            <person name="Schmutz J."/>
            <person name="Zhebentyayeva T."/>
            <person name="Kuelheim C."/>
            <person name="Coggeshall M."/>
            <person name="Heim C."/>
            <person name="Lasky J.R."/>
            <person name="Leites L."/>
            <person name="Islam-Faridi N."/>
            <person name="Romero-Severson J."/>
            <person name="DeLeo V.L."/>
            <person name="Lucas S.M."/>
            <person name="Lazic D."/>
            <person name="Gailing O."/>
            <person name="Carlson J."/>
            <person name="Staton M."/>
        </authorList>
    </citation>
    <scope>NUCLEOTIDE SEQUENCE [LARGE SCALE GENOMIC DNA]</scope>
    <source>
        <strain evidence="2">Pseudo-F2</strain>
    </source>
</reference>
<name>A0AAN7F902_QUERU</name>
<comment type="caution">
    <text evidence="2">The sequence shown here is derived from an EMBL/GenBank/DDBJ whole genome shotgun (WGS) entry which is preliminary data.</text>
</comment>
<proteinExistence type="predicted"/>
<evidence type="ECO:0000259" key="1">
    <source>
        <dbReference type="Pfam" id="PF13966"/>
    </source>
</evidence>
<dbReference type="AlphaFoldDB" id="A0AAN7F902"/>
<dbReference type="InterPro" id="IPR026960">
    <property type="entry name" value="RVT-Znf"/>
</dbReference>
<dbReference type="EMBL" id="JAXUIC010000005">
    <property type="protein sequence ID" value="KAK4587822.1"/>
    <property type="molecule type" value="Genomic_DNA"/>
</dbReference>
<feature type="domain" description="Reverse transcriptase zinc-binding" evidence="1">
    <location>
        <begin position="3"/>
        <end position="39"/>
    </location>
</feature>
<dbReference type="Proteomes" id="UP001324115">
    <property type="component" value="Unassembled WGS sequence"/>
</dbReference>
<organism evidence="2 3">
    <name type="scientific">Quercus rubra</name>
    <name type="common">Northern red oak</name>
    <name type="synonym">Quercus borealis</name>
    <dbReference type="NCBI Taxonomy" id="3512"/>
    <lineage>
        <taxon>Eukaryota</taxon>
        <taxon>Viridiplantae</taxon>
        <taxon>Streptophyta</taxon>
        <taxon>Embryophyta</taxon>
        <taxon>Tracheophyta</taxon>
        <taxon>Spermatophyta</taxon>
        <taxon>Magnoliopsida</taxon>
        <taxon>eudicotyledons</taxon>
        <taxon>Gunneridae</taxon>
        <taxon>Pentapetalae</taxon>
        <taxon>rosids</taxon>
        <taxon>fabids</taxon>
        <taxon>Fagales</taxon>
        <taxon>Fagaceae</taxon>
        <taxon>Quercus</taxon>
    </lineage>
</organism>
<evidence type="ECO:0000313" key="2">
    <source>
        <dbReference type="EMBL" id="KAK4587822.1"/>
    </source>
</evidence>
<protein>
    <recommendedName>
        <fullName evidence="1">Reverse transcriptase zinc-binding domain-containing protein</fullName>
    </recommendedName>
</protein>
<dbReference type="Pfam" id="PF13966">
    <property type="entry name" value="zf-RVT"/>
    <property type="match status" value="1"/>
</dbReference>
<evidence type="ECO:0000313" key="3">
    <source>
        <dbReference type="Proteomes" id="UP001324115"/>
    </source>
</evidence>